<evidence type="ECO:0000313" key="1">
    <source>
        <dbReference type="Proteomes" id="UP000887574"/>
    </source>
</evidence>
<proteinExistence type="predicted"/>
<name>A0A915DNB3_9BILA</name>
<accession>A0A915DNB3</accession>
<dbReference type="AlphaFoldDB" id="A0A915DNB3"/>
<evidence type="ECO:0000313" key="2">
    <source>
        <dbReference type="WBParaSite" id="jg21396"/>
    </source>
</evidence>
<reference evidence="2" key="1">
    <citation type="submission" date="2022-11" db="UniProtKB">
        <authorList>
            <consortium name="WormBaseParasite"/>
        </authorList>
    </citation>
    <scope>IDENTIFICATION</scope>
</reference>
<organism evidence="1 2">
    <name type="scientific">Ditylenchus dipsaci</name>
    <dbReference type="NCBI Taxonomy" id="166011"/>
    <lineage>
        <taxon>Eukaryota</taxon>
        <taxon>Metazoa</taxon>
        <taxon>Ecdysozoa</taxon>
        <taxon>Nematoda</taxon>
        <taxon>Chromadorea</taxon>
        <taxon>Rhabditida</taxon>
        <taxon>Tylenchina</taxon>
        <taxon>Tylenchomorpha</taxon>
        <taxon>Sphaerularioidea</taxon>
        <taxon>Anguinidae</taxon>
        <taxon>Anguininae</taxon>
        <taxon>Ditylenchus</taxon>
    </lineage>
</organism>
<dbReference type="WBParaSite" id="jg21396">
    <property type="protein sequence ID" value="jg21396"/>
    <property type="gene ID" value="jg21396"/>
</dbReference>
<protein>
    <submittedName>
        <fullName evidence="2">Uncharacterized protein</fullName>
    </submittedName>
</protein>
<sequence length="116" mass="12858">MLPRSDVPFQVSEFIFLVIIPPVKSRAASHSPHTIKGFTSISNSQEPNALSSSFISLKLHAPYSTYLSSDINTAREHDSDITSSNISQAKYEQILEELSLASYYILQDSTPEQQAP</sequence>
<keyword evidence="1" id="KW-1185">Reference proteome</keyword>
<dbReference type="Proteomes" id="UP000887574">
    <property type="component" value="Unplaced"/>
</dbReference>